<name>A0AAD9FUD7_PAPLA</name>
<proteinExistence type="predicted"/>
<dbReference type="EMBL" id="JAODAN010000002">
    <property type="protein sequence ID" value="KAK1926298.1"/>
    <property type="molecule type" value="Genomic_DNA"/>
</dbReference>
<comment type="caution">
    <text evidence="3">The sequence shown here is derived from an EMBL/GenBank/DDBJ whole genome shotgun (WGS) entry which is preliminary data.</text>
</comment>
<keyword evidence="2" id="KW-1133">Transmembrane helix</keyword>
<dbReference type="Proteomes" id="UP001182556">
    <property type="component" value="Unassembled WGS sequence"/>
</dbReference>
<evidence type="ECO:0000256" key="2">
    <source>
        <dbReference type="SAM" id="Phobius"/>
    </source>
</evidence>
<reference evidence="3" key="1">
    <citation type="submission" date="2023-02" db="EMBL/GenBank/DDBJ databases">
        <title>Identification and recombinant expression of a fungal hydrolase from Papiliotrema laurentii that hydrolyzes apple cutin and clears colloidal polyester polyurethane.</title>
        <authorList>
            <consortium name="DOE Joint Genome Institute"/>
            <person name="Roman V.A."/>
            <person name="Bojanowski C."/>
            <person name="Crable B.R."/>
            <person name="Wagner D.N."/>
            <person name="Hung C.S."/>
            <person name="Nadeau L.J."/>
            <person name="Schratz L."/>
            <person name="Haridas S."/>
            <person name="Pangilinan J."/>
            <person name="Lipzen A."/>
            <person name="Na H."/>
            <person name="Yan M."/>
            <person name="Ng V."/>
            <person name="Grigoriev I.V."/>
            <person name="Spatafora J.W."/>
            <person name="Barlow D."/>
            <person name="Biffinger J."/>
            <person name="Kelley-Loughnane N."/>
            <person name="Varaljay V.A."/>
            <person name="Crookes-Goodson W.J."/>
        </authorList>
    </citation>
    <scope>NUCLEOTIDE SEQUENCE</scope>
    <source>
        <strain evidence="3">5307AH</strain>
    </source>
</reference>
<sequence>MPIVSHRAEDFDPQIASDRPSPGSYWVPLLLVILACAGYILWRRGLRPDPRSFGLAEYSNRPAAVRLSVDDDGVSDLCLSTYSFTADPRAQLTTQPASTSFIMNNDSNESLPSHALSDLPIMPEDHSTLASPQPPYALPDAHLQASSVALLPWFAVLECRPERSRPYGFKGQKHRWPAFNQESGPDRRYGGEL</sequence>
<feature type="compositionally biased region" description="Basic and acidic residues" evidence="1">
    <location>
        <begin position="184"/>
        <end position="193"/>
    </location>
</feature>
<feature type="region of interest" description="Disordered" evidence="1">
    <location>
        <begin position="167"/>
        <end position="193"/>
    </location>
</feature>
<evidence type="ECO:0000256" key="1">
    <source>
        <dbReference type="SAM" id="MobiDB-lite"/>
    </source>
</evidence>
<feature type="transmembrane region" description="Helical" evidence="2">
    <location>
        <begin position="25"/>
        <end position="42"/>
    </location>
</feature>
<gene>
    <name evidence="3" type="ORF">DB88DRAFT_158040</name>
</gene>
<organism evidence="3 4">
    <name type="scientific">Papiliotrema laurentii</name>
    <name type="common">Cryptococcus laurentii</name>
    <dbReference type="NCBI Taxonomy" id="5418"/>
    <lineage>
        <taxon>Eukaryota</taxon>
        <taxon>Fungi</taxon>
        <taxon>Dikarya</taxon>
        <taxon>Basidiomycota</taxon>
        <taxon>Agaricomycotina</taxon>
        <taxon>Tremellomycetes</taxon>
        <taxon>Tremellales</taxon>
        <taxon>Rhynchogastremaceae</taxon>
        <taxon>Papiliotrema</taxon>
    </lineage>
</organism>
<dbReference type="AlphaFoldDB" id="A0AAD9FUD7"/>
<accession>A0AAD9FUD7</accession>
<evidence type="ECO:0000313" key="3">
    <source>
        <dbReference type="EMBL" id="KAK1926298.1"/>
    </source>
</evidence>
<keyword evidence="2" id="KW-0472">Membrane</keyword>
<evidence type="ECO:0000313" key="4">
    <source>
        <dbReference type="Proteomes" id="UP001182556"/>
    </source>
</evidence>
<keyword evidence="2" id="KW-0812">Transmembrane</keyword>
<keyword evidence="4" id="KW-1185">Reference proteome</keyword>
<protein>
    <submittedName>
        <fullName evidence="3">Uncharacterized protein</fullName>
    </submittedName>
</protein>